<dbReference type="EMBL" id="JARBHB010000017">
    <property type="protein sequence ID" value="KAJ8865834.1"/>
    <property type="molecule type" value="Genomic_DNA"/>
</dbReference>
<feature type="region of interest" description="Disordered" evidence="1">
    <location>
        <begin position="15"/>
        <end position="42"/>
    </location>
</feature>
<comment type="caution">
    <text evidence="2">The sequence shown here is derived from an EMBL/GenBank/DDBJ whole genome shotgun (WGS) entry which is preliminary data.</text>
</comment>
<dbReference type="PANTHER" id="PTHR12959:SF11">
    <property type="entry name" value="GPI TRANSAMIDASE COMPONENT PIG-T"/>
    <property type="match status" value="1"/>
</dbReference>
<dbReference type="InterPro" id="IPR007245">
    <property type="entry name" value="PIG-T"/>
</dbReference>
<evidence type="ECO:0000313" key="2">
    <source>
        <dbReference type="EMBL" id="KAJ8865834.1"/>
    </source>
</evidence>
<name>A0ABQ9G023_9NEOP</name>
<reference evidence="2 3" key="1">
    <citation type="submission" date="2023-02" db="EMBL/GenBank/DDBJ databases">
        <title>LHISI_Scaffold_Assembly.</title>
        <authorList>
            <person name="Stuart O.P."/>
            <person name="Cleave R."/>
            <person name="Magrath M.J.L."/>
            <person name="Mikheyev A.S."/>
        </authorList>
    </citation>
    <scope>NUCLEOTIDE SEQUENCE [LARGE SCALE GENOMIC DNA]</scope>
    <source>
        <strain evidence="2">Daus_M_001</strain>
        <tissue evidence="2">Leg muscle</tissue>
    </source>
</reference>
<dbReference type="Proteomes" id="UP001159363">
    <property type="component" value="Chromosome 16"/>
</dbReference>
<evidence type="ECO:0000313" key="3">
    <source>
        <dbReference type="Proteomes" id="UP001159363"/>
    </source>
</evidence>
<keyword evidence="3" id="KW-1185">Reference proteome</keyword>
<gene>
    <name evidence="2" type="ORF">PR048_033356</name>
</gene>
<dbReference type="Pfam" id="PF04113">
    <property type="entry name" value="Gpi16"/>
    <property type="match status" value="2"/>
</dbReference>
<protein>
    <recommendedName>
        <fullName evidence="4">GPI transamidase component PIG-T</fullName>
    </recommendedName>
</protein>
<evidence type="ECO:0000256" key="1">
    <source>
        <dbReference type="SAM" id="MobiDB-lite"/>
    </source>
</evidence>
<proteinExistence type="predicted"/>
<dbReference type="PANTHER" id="PTHR12959">
    <property type="entry name" value="GPI TRANSAMIDASE COMPONENT PIG-T-RELATED"/>
    <property type="match status" value="1"/>
</dbReference>
<feature type="compositionally biased region" description="Basic and acidic residues" evidence="1">
    <location>
        <begin position="21"/>
        <end position="34"/>
    </location>
</feature>
<organism evidence="2 3">
    <name type="scientific">Dryococelus australis</name>
    <dbReference type="NCBI Taxonomy" id="614101"/>
    <lineage>
        <taxon>Eukaryota</taxon>
        <taxon>Metazoa</taxon>
        <taxon>Ecdysozoa</taxon>
        <taxon>Arthropoda</taxon>
        <taxon>Hexapoda</taxon>
        <taxon>Insecta</taxon>
        <taxon>Pterygota</taxon>
        <taxon>Neoptera</taxon>
        <taxon>Polyneoptera</taxon>
        <taxon>Phasmatodea</taxon>
        <taxon>Verophasmatodea</taxon>
        <taxon>Anareolatae</taxon>
        <taxon>Phasmatidae</taxon>
        <taxon>Eurycanthinae</taxon>
        <taxon>Dryococelus</taxon>
    </lineage>
</organism>
<evidence type="ECO:0008006" key="4">
    <source>
        <dbReference type="Google" id="ProtNLM"/>
    </source>
</evidence>
<accession>A0ABQ9G023</accession>
<sequence length="666" mass="74001">MMIKVLGTVAASGQGYANPREQARQQADRHHELQAGETDTEPTASLRTLSLNSAAIGKHSWCPYHQVVIVYVMLAGVVITTFGSVQKDFFDEELLLKPLDSGHVYAYFQFTTLWDVDPDVTAFHHCHLFPRALGEIVGRYNVQELHISLTEGLWRYENWGYPVLDASPGAELWAWFKEDTANVDAHWKELSSSLSGLLCASLNFIEATNSLSPELSLRPTGVVGDKPVNSSLLRYATLPREIVCTENLTPWKKLLPCDSKKGLATLLNAGYIHNTNYHSLAVHLRPVCRDAACTQVSIELRQSVSLVYDIVILGGDSQDWSIRKLFGIGLGGSCQLATMSNVYVDISSNKTGAKFQLIPPPSAITTSTRGGYESVFAVYDIKSLKFHSMLNIAAIYDTTPLRVYGVNMPPILFANRYIVGYGQERGGIVTKVHNNHWSTLEVVYLENIPWFMPVYLHTLKIYSNGAEIKPLMKRYIPGKERLRPYYLEVALRLPARSVTEISIEFDYVFLKWQEYPPDANHGFYVGAAVITALLPTGKNYTGLPQDGTTITSSFNATREGYLVQLRTETLIITLPTPDFSMPYNVICLACTVVALAFGPLHNITTKSLTIVQKGPSRATTRGGSGGAIAITRRDKFRNPCNSIVNKPLNILGYQLIVIKFQHQISS</sequence>